<comment type="similarity">
    <text evidence="10 12">Belongs to the fluoride channel Fluc/FEX (TC 1.A.43) family.</text>
</comment>
<feature type="transmembrane region" description="Helical" evidence="12">
    <location>
        <begin position="47"/>
        <end position="71"/>
    </location>
</feature>
<comment type="catalytic activity">
    <reaction evidence="11">
        <text>fluoride(in) = fluoride(out)</text>
        <dbReference type="Rhea" id="RHEA:76159"/>
        <dbReference type="ChEBI" id="CHEBI:17051"/>
    </reaction>
    <physiologicalReaction direction="left-to-right" evidence="11">
        <dbReference type="Rhea" id="RHEA:76160"/>
    </physiologicalReaction>
</comment>
<evidence type="ECO:0000256" key="9">
    <source>
        <dbReference type="ARBA" id="ARBA00023303"/>
    </source>
</evidence>
<evidence type="ECO:0000256" key="4">
    <source>
        <dbReference type="ARBA" id="ARBA00022692"/>
    </source>
</evidence>
<comment type="caution">
    <text evidence="13">The sequence shown here is derived from an EMBL/GenBank/DDBJ whole genome shotgun (WGS) entry which is preliminary data.</text>
</comment>
<sequence>MSTLVYQFAGRGFPWGTLAVNLLGSLLMGVFYVLLVERLASNGDLRAFLMIGFLGAFTTFSTFSIETLMLIEEGALLRAVGNVLLSVVSCVTAAWIGIMLARSI</sequence>
<keyword evidence="7 12" id="KW-0406">Ion transport</keyword>
<evidence type="ECO:0000313" key="13">
    <source>
        <dbReference type="EMBL" id="OOY35812.1"/>
    </source>
</evidence>
<feature type="transmembrane region" description="Helical" evidence="12">
    <location>
        <begin position="12"/>
        <end position="35"/>
    </location>
</feature>
<evidence type="ECO:0000256" key="12">
    <source>
        <dbReference type="HAMAP-Rule" id="MF_00454"/>
    </source>
</evidence>
<dbReference type="GO" id="GO:0046872">
    <property type="term" value="F:metal ion binding"/>
    <property type="evidence" value="ECO:0007669"/>
    <property type="project" value="UniProtKB-KW"/>
</dbReference>
<dbReference type="NCBIfam" id="TIGR00494">
    <property type="entry name" value="crcB"/>
    <property type="match status" value="1"/>
</dbReference>
<keyword evidence="12" id="KW-0479">Metal-binding</keyword>
<protein>
    <recommendedName>
        <fullName evidence="12">Fluoride-specific ion channel FluC</fullName>
    </recommendedName>
</protein>
<keyword evidence="6 12" id="KW-0915">Sodium</keyword>
<evidence type="ECO:0000256" key="1">
    <source>
        <dbReference type="ARBA" id="ARBA00004651"/>
    </source>
</evidence>
<name>A0A1T2I115_SOVGS</name>
<evidence type="ECO:0000256" key="11">
    <source>
        <dbReference type="ARBA" id="ARBA00035585"/>
    </source>
</evidence>
<keyword evidence="2 12" id="KW-1003">Cell membrane</keyword>
<dbReference type="HAMAP" id="MF_00454">
    <property type="entry name" value="FluC"/>
    <property type="match status" value="1"/>
</dbReference>
<keyword evidence="12" id="KW-0813">Transport</keyword>
<dbReference type="PANTHER" id="PTHR28259">
    <property type="entry name" value="FLUORIDE EXPORT PROTEIN 1-RELATED"/>
    <property type="match status" value="1"/>
</dbReference>
<dbReference type="InterPro" id="IPR003691">
    <property type="entry name" value="FluC"/>
</dbReference>
<proteinExistence type="inferred from homology"/>
<keyword evidence="3" id="KW-0997">Cell inner membrane</keyword>
<feature type="binding site" evidence="12">
    <location>
        <position position="58"/>
    </location>
    <ligand>
        <name>Na(+)</name>
        <dbReference type="ChEBI" id="CHEBI:29101"/>
        <note>structural</note>
    </ligand>
</feature>
<keyword evidence="8 12" id="KW-0472">Membrane</keyword>
<dbReference type="Proteomes" id="UP000190962">
    <property type="component" value="Unassembled WGS sequence"/>
</dbReference>
<dbReference type="AlphaFoldDB" id="A0A1T2I115"/>
<evidence type="ECO:0000256" key="3">
    <source>
        <dbReference type="ARBA" id="ARBA00022519"/>
    </source>
</evidence>
<evidence type="ECO:0000256" key="5">
    <source>
        <dbReference type="ARBA" id="ARBA00022989"/>
    </source>
</evidence>
<comment type="function">
    <text evidence="12">Fluoride-specific ion channel. Important for reducing fluoride concentration in the cell, thus reducing its toxicity.</text>
</comment>
<feature type="binding site" evidence="12">
    <location>
        <position position="55"/>
    </location>
    <ligand>
        <name>Na(+)</name>
        <dbReference type="ChEBI" id="CHEBI:29101"/>
        <note>structural</note>
    </ligand>
</feature>
<comment type="subcellular location">
    <subcellularLocation>
        <location evidence="1 12">Cell membrane</location>
        <topology evidence="1 12">Multi-pass membrane protein</topology>
    </subcellularLocation>
</comment>
<evidence type="ECO:0000256" key="7">
    <source>
        <dbReference type="ARBA" id="ARBA00023065"/>
    </source>
</evidence>
<keyword evidence="9 12" id="KW-0407">Ion channel</keyword>
<evidence type="ECO:0000256" key="6">
    <source>
        <dbReference type="ARBA" id="ARBA00023053"/>
    </source>
</evidence>
<dbReference type="GO" id="GO:0062054">
    <property type="term" value="F:fluoride channel activity"/>
    <property type="evidence" value="ECO:0007669"/>
    <property type="project" value="UniProtKB-UniRule"/>
</dbReference>
<dbReference type="EMBL" id="MPNX01000003">
    <property type="protein sequence ID" value="OOY35812.1"/>
    <property type="molecule type" value="Genomic_DNA"/>
</dbReference>
<dbReference type="PANTHER" id="PTHR28259:SF1">
    <property type="entry name" value="FLUORIDE EXPORT PROTEIN 1-RELATED"/>
    <property type="match status" value="1"/>
</dbReference>
<organism evidence="13 14">
    <name type="scientific">Solemya velum gill symbiont</name>
    <dbReference type="NCBI Taxonomy" id="2340"/>
    <lineage>
        <taxon>Bacteria</taxon>
        <taxon>Pseudomonadati</taxon>
        <taxon>Pseudomonadota</taxon>
        <taxon>Gammaproteobacteria</taxon>
        <taxon>sulfur-oxidizing symbionts</taxon>
    </lineage>
</organism>
<dbReference type="Pfam" id="PF02537">
    <property type="entry name" value="CRCB"/>
    <property type="match status" value="1"/>
</dbReference>
<keyword evidence="4 12" id="KW-0812">Transmembrane</keyword>
<dbReference type="GO" id="GO:0140114">
    <property type="term" value="P:cellular detoxification of fluoride"/>
    <property type="evidence" value="ECO:0007669"/>
    <property type="project" value="UniProtKB-UniRule"/>
</dbReference>
<feature type="transmembrane region" description="Helical" evidence="12">
    <location>
        <begin position="83"/>
        <end position="101"/>
    </location>
</feature>
<gene>
    <name evidence="12" type="primary">fluC</name>
    <name evidence="12" type="synonym">crcB</name>
    <name evidence="13" type="ORF">BOV88_03940</name>
</gene>
<accession>A0A1T2I115</accession>
<comment type="activity regulation">
    <text evidence="12">Na(+) is not transported, but it plays an essential structural role and its presence is essential for fluoride channel function.</text>
</comment>
<evidence type="ECO:0000256" key="8">
    <source>
        <dbReference type="ARBA" id="ARBA00023136"/>
    </source>
</evidence>
<reference evidence="13 14" key="1">
    <citation type="submission" date="2016-11" db="EMBL/GenBank/DDBJ databases">
        <title>Mixed transmission modes and dynamic genome evolution in an obligate animal-bacterial symbiosis.</title>
        <authorList>
            <person name="Russell S.L."/>
            <person name="Corbett-Detig R.B."/>
            <person name="Cavanaugh C.M."/>
        </authorList>
    </citation>
    <scope>NUCLEOTIDE SEQUENCE [LARGE SCALE GENOMIC DNA]</scope>
    <source>
        <strain evidence="13">MA-KB16</strain>
    </source>
</reference>
<evidence type="ECO:0000256" key="10">
    <source>
        <dbReference type="ARBA" id="ARBA00035120"/>
    </source>
</evidence>
<evidence type="ECO:0000256" key="2">
    <source>
        <dbReference type="ARBA" id="ARBA00022475"/>
    </source>
</evidence>
<dbReference type="GO" id="GO:0005886">
    <property type="term" value="C:plasma membrane"/>
    <property type="evidence" value="ECO:0007669"/>
    <property type="project" value="UniProtKB-SubCell"/>
</dbReference>
<keyword evidence="5 12" id="KW-1133">Transmembrane helix</keyword>
<evidence type="ECO:0000313" key="14">
    <source>
        <dbReference type="Proteomes" id="UP000190962"/>
    </source>
</evidence>